<proteinExistence type="predicted"/>
<dbReference type="AlphaFoldDB" id="X0UV73"/>
<gene>
    <name evidence="2" type="ORF">S01H1_36261</name>
</gene>
<feature type="region of interest" description="Disordered" evidence="1">
    <location>
        <begin position="36"/>
        <end position="59"/>
    </location>
</feature>
<evidence type="ECO:0000313" key="2">
    <source>
        <dbReference type="EMBL" id="GAG03102.1"/>
    </source>
</evidence>
<name>X0UV73_9ZZZZ</name>
<accession>X0UV73</accession>
<reference evidence="2" key="1">
    <citation type="journal article" date="2014" name="Front. Microbiol.">
        <title>High frequency of phylogenetically diverse reductive dehalogenase-homologous genes in deep subseafloor sedimentary metagenomes.</title>
        <authorList>
            <person name="Kawai M."/>
            <person name="Futagami T."/>
            <person name="Toyoda A."/>
            <person name="Takaki Y."/>
            <person name="Nishi S."/>
            <person name="Hori S."/>
            <person name="Arai W."/>
            <person name="Tsubouchi T."/>
            <person name="Morono Y."/>
            <person name="Uchiyama I."/>
            <person name="Ito T."/>
            <person name="Fujiyama A."/>
            <person name="Inagaki F."/>
            <person name="Takami H."/>
        </authorList>
    </citation>
    <scope>NUCLEOTIDE SEQUENCE</scope>
    <source>
        <strain evidence="2">Expedition CK06-06</strain>
    </source>
</reference>
<sequence length="59" mass="6713">MEVIKVTECSQCESKFCDECGDLKRKLCYDCVGWEGEADDESNTNVDDWADGWDNSEPN</sequence>
<organism evidence="2">
    <name type="scientific">marine sediment metagenome</name>
    <dbReference type="NCBI Taxonomy" id="412755"/>
    <lineage>
        <taxon>unclassified sequences</taxon>
        <taxon>metagenomes</taxon>
        <taxon>ecological metagenomes</taxon>
    </lineage>
</organism>
<comment type="caution">
    <text evidence="2">The sequence shown here is derived from an EMBL/GenBank/DDBJ whole genome shotgun (WGS) entry which is preliminary data.</text>
</comment>
<protein>
    <submittedName>
        <fullName evidence="2">Uncharacterized protein</fullName>
    </submittedName>
</protein>
<evidence type="ECO:0000256" key="1">
    <source>
        <dbReference type="SAM" id="MobiDB-lite"/>
    </source>
</evidence>
<dbReference type="EMBL" id="BARS01022709">
    <property type="protein sequence ID" value="GAG03102.1"/>
    <property type="molecule type" value="Genomic_DNA"/>
</dbReference>